<organism evidence="5 6">
    <name type="scientific">Sunxiuqinia elliptica</name>
    <dbReference type="NCBI Taxonomy" id="655355"/>
    <lineage>
        <taxon>Bacteria</taxon>
        <taxon>Pseudomonadati</taxon>
        <taxon>Bacteroidota</taxon>
        <taxon>Bacteroidia</taxon>
        <taxon>Marinilabiliales</taxon>
        <taxon>Prolixibacteraceae</taxon>
        <taxon>Sunxiuqinia</taxon>
    </lineage>
</organism>
<accession>A0A1I2H184</accession>
<dbReference type="GO" id="GO:0003700">
    <property type="term" value="F:DNA-binding transcription factor activity"/>
    <property type="evidence" value="ECO:0007669"/>
    <property type="project" value="InterPro"/>
</dbReference>
<evidence type="ECO:0000256" key="3">
    <source>
        <dbReference type="ARBA" id="ARBA00023163"/>
    </source>
</evidence>
<dbReference type="GO" id="GO:0043565">
    <property type="term" value="F:sequence-specific DNA binding"/>
    <property type="evidence" value="ECO:0007669"/>
    <property type="project" value="InterPro"/>
</dbReference>
<keyword evidence="1" id="KW-0805">Transcription regulation</keyword>
<dbReference type="STRING" id="655355.SAMN05216283_103219"/>
<proteinExistence type="predicted"/>
<evidence type="ECO:0000313" key="5">
    <source>
        <dbReference type="EMBL" id="SFF23432.1"/>
    </source>
</evidence>
<gene>
    <name evidence="5" type="ORF">SAMN05216283_103219</name>
</gene>
<name>A0A1I2H184_9BACT</name>
<dbReference type="Pfam" id="PF12833">
    <property type="entry name" value="HTH_18"/>
    <property type="match status" value="1"/>
</dbReference>
<dbReference type="PANTHER" id="PTHR47893">
    <property type="entry name" value="REGULATORY PROTEIN PCHR"/>
    <property type="match status" value="1"/>
</dbReference>
<dbReference type="EMBL" id="FONW01000003">
    <property type="protein sequence ID" value="SFF23432.1"/>
    <property type="molecule type" value="Genomic_DNA"/>
</dbReference>
<dbReference type="InterPro" id="IPR053142">
    <property type="entry name" value="PchR_regulatory_protein"/>
</dbReference>
<dbReference type="PROSITE" id="PS00041">
    <property type="entry name" value="HTH_ARAC_FAMILY_1"/>
    <property type="match status" value="1"/>
</dbReference>
<dbReference type="Gene3D" id="1.10.10.60">
    <property type="entry name" value="Homeodomain-like"/>
    <property type="match status" value="1"/>
</dbReference>
<dbReference type="RefSeq" id="WP_093919639.1">
    <property type="nucleotide sequence ID" value="NZ_FONW01000003.1"/>
</dbReference>
<sequence>MRNIYYQLSDPKEWYELLAQKLPSVIQENQITLDPKMGDGQSTYLKVQEGLWAQQMDFKLNEDLELHRIPHQKNELFLVDFYLSNSQIQHKSKEHNFTLGFDNMNVLLTSATTKSQTIVKAHESVRIFNLLFTHTWLDENVLVDESGMCNFFECNSPIYISENLDYRFSDLIKSIDLRHSDRLTSISVILQILDYLFVKLKRRRLNTPPKANIHHKDLEQLMKVRESIDANPITEVSLERLSEQAGMSLTKFKRLFKEVFGTSPYQYHLQNKMAKAMEILTKGTYTVSETGFILGYANLSQFSKAFKNHFGILPSQVEP</sequence>
<dbReference type="SMART" id="SM00342">
    <property type="entry name" value="HTH_ARAC"/>
    <property type="match status" value="1"/>
</dbReference>
<reference evidence="5 6" key="1">
    <citation type="submission" date="2016-10" db="EMBL/GenBank/DDBJ databases">
        <authorList>
            <person name="de Groot N.N."/>
        </authorList>
    </citation>
    <scope>NUCLEOTIDE SEQUENCE [LARGE SCALE GENOMIC DNA]</scope>
    <source>
        <strain evidence="5 6">CGMCC 1.9156</strain>
    </source>
</reference>
<dbReference type="PROSITE" id="PS01124">
    <property type="entry name" value="HTH_ARAC_FAMILY_2"/>
    <property type="match status" value="1"/>
</dbReference>
<evidence type="ECO:0000256" key="2">
    <source>
        <dbReference type="ARBA" id="ARBA00023125"/>
    </source>
</evidence>
<dbReference type="AlphaFoldDB" id="A0A1I2H184"/>
<dbReference type="InterPro" id="IPR018060">
    <property type="entry name" value="HTH_AraC"/>
</dbReference>
<dbReference type="InterPro" id="IPR009057">
    <property type="entry name" value="Homeodomain-like_sf"/>
</dbReference>
<dbReference type="Proteomes" id="UP000198964">
    <property type="component" value="Unassembled WGS sequence"/>
</dbReference>
<keyword evidence="6" id="KW-1185">Reference proteome</keyword>
<feature type="domain" description="HTH araC/xylS-type" evidence="4">
    <location>
        <begin position="222"/>
        <end position="319"/>
    </location>
</feature>
<evidence type="ECO:0000259" key="4">
    <source>
        <dbReference type="PROSITE" id="PS01124"/>
    </source>
</evidence>
<protein>
    <submittedName>
        <fullName evidence="5">AraC-type DNA-binding protein</fullName>
    </submittedName>
</protein>
<evidence type="ECO:0000256" key="1">
    <source>
        <dbReference type="ARBA" id="ARBA00023015"/>
    </source>
</evidence>
<evidence type="ECO:0000313" key="6">
    <source>
        <dbReference type="Proteomes" id="UP000198964"/>
    </source>
</evidence>
<dbReference type="PANTHER" id="PTHR47893:SF1">
    <property type="entry name" value="REGULATORY PROTEIN PCHR"/>
    <property type="match status" value="1"/>
</dbReference>
<keyword evidence="3" id="KW-0804">Transcription</keyword>
<keyword evidence="2 5" id="KW-0238">DNA-binding</keyword>
<dbReference type="InterPro" id="IPR018062">
    <property type="entry name" value="HTH_AraC-typ_CS"/>
</dbReference>
<dbReference type="SUPFAM" id="SSF46689">
    <property type="entry name" value="Homeodomain-like"/>
    <property type="match status" value="2"/>
</dbReference>